<dbReference type="KEGG" id="olu:OSTLU_34113"/>
<dbReference type="SUPFAM" id="SSF48576">
    <property type="entry name" value="Terpenoid synthases"/>
    <property type="match status" value="1"/>
</dbReference>
<sequence length="348" mass="39947">MGAKDDDKTRFMAVFRELADGLVRDEIDDRQVKIAVEWIKRMIDYNVPHGKLNRGLAVVDGVRALKAAKNETVDEEELKRAMVVGWCIEFLQAYFLVADDIMDESVTRRGQPCWYRQPDVKMTAINDGILLEMMLYKCLKKYCKGLECYADLVELFHDVTYQTASGQLIDLITAPIGVVDLSKYTMEAYMRIVTYKTAFYTFYLPAACAMRLCGVKDEAAYEKANEICIKLGQFFQIQDDYLDCYGDPEVIGKIGTDIQDNKCGWLVVQALLKCTDEQRKIIEENYGRADAECEKKIKALYVDLDLEATYKKYEEESYADLRSIMESQKVLPEGLFGAMLAKIYKRQK</sequence>
<dbReference type="RefSeq" id="XP_001416643.1">
    <property type="nucleotide sequence ID" value="XM_001416606.1"/>
</dbReference>
<dbReference type="OMA" id="CSWVVNQ"/>
<dbReference type="InterPro" id="IPR033749">
    <property type="entry name" value="Polyprenyl_synt_CS"/>
</dbReference>
<evidence type="ECO:0000256" key="7">
    <source>
        <dbReference type="ARBA" id="ARBA00022723"/>
    </source>
</evidence>
<dbReference type="AlphaFoldDB" id="A4RUB9"/>
<dbReference type="HOGENOM" id="CLU_028376_0_1_1"/>
<keyword evidence="9" id="KW-0443">Lipid metabolism</keyword>
<evidence type="ECO:0000313" key="11">
    <source>
        <dbReference type="EMBL" id="ABO94936.1"/>
    </source>
</evidence>
<reference evidence="11 12" key="1">
    <citation type="journal article" date="2007" name="Proc. Natl. Acad. Sci. U.S.A.">
        <title>The tiny eukaryote Ostreococcus provides genomic insights into the paradox of plankton speciation.</title>
        <authorList>
            <person name="Palenik B."/>
            <person name="Grimwood J."/>
            <person name="Aerts A."/>
            <person name="Rouze P."/>
            <person name="Salamov A."/>
            <person name="Putnam N."/>
            <person name="Dupont C."/>
            <person name="Jorgensen R."/>
            <person name="Derelle E."/>
            <person name="Rombauts S."/>
            <person name="Zhou K."/>
            <person name="Otillar R."/>
            <person name="Merchant S.S."/>
            <person name="Podell S."/>
            <person name="Gaasterland T."/>
            <person name="Napoli C."/>
            <person name="Gendler K."/>
            <person name="Manuell A."/>
            <person name="Tai V."/>
            <person name="Vallon O."/>
            <person name="Piganeau G."/>
            <person name="Jancek S."/>
            <person name="Heijde M."/>
            <person name="Jabbari K."/>
            <person name="Bowler C."/>
            <person name="Lohr M."/>
            <person name="Robbens S."/>
            <person name="Werner G."/>
            <person name="Dubchak I."/>
            <person name="Pazour G.J."/>
            <person name="Ren Q."/>
            <person name="Paulsen I."/>
            <person name="Delwiche C."/>
            <person name="Schmutz J."/>
            <person name="Rokhsar D."/>
            <person name="Van de Peer Y."/>
            <person name="Moreau H."/>
            <person name="Grigoriev I.V."/>
        </authorList>
    </citation>
    <scope>NUCLEOTIDE SEQUENCE [LARGE SCALE GENOMIC DNA]</scope>
    <source>
        <strain evidence="11 12">CCE9901</strain>
    </source>
</reference>
<evidence type="ECO:0000256" key="10">
    <source>
        <dbReference type="RuleBase" id="RU004466"/>
    </source>
</evidence>
<organism evidence="11 12">
    <name type="scientific">Ostreococcus lucimarinus (strain CCE9901)</name>
    <dbReference type="NCBI Taxonomy" id="436017"/>
    <lineage>
        <taxon>Eukaryota</taxon>
        <taxon>Viridiplantae</taxon>
        <taxon>Chlorophyta</taxon>
        <taxon>Mamiellophyceae</taxon>
        <taxon>Mamiellales</taxon>
        <taxon>Bathycoccaceae</taxon>
        <taxon>Ostreococcus</taxon>
    </lineage>
</organism>
<dbReference type="Gramene" id="ABO94936">
    <property type="protein sequence ID" value="ABO94936"/>
    <property type="gene ID" value="OSTLU_34113"/>
</dbReference>
<comment type="similarity">
    <text evidence="4 10">Belongs to the FPP/GGPP synthase family.</text>
</comment>
<dbReference type="STRING" id="436017.A4RUB9"/>
<dbReference type="PROSITE" id="PS00444">
    <property type="entry name" value="POLYPRENYL_SYNTHASE_2"/>
    <property type="match status" value="1"/>
</dbReference>
<name>A4RUB9_OSTLU</name>
<dbReference type="PROSITE" id="PS00723">
    <property type="entry name" value="POLYPRENYL_SYNTHASE_1"/>
    <property type="match status" value="1"/>
</dbReference>
<evidence type="ECO:0000256" key="9">
    <source>
        <dbReference type="ARBA" id="ARBA00023098"/>
    </source>
</evidence>
<dbReference type="Proteomes" id="UP000001568">
    <property type="component" value="Chromosome 3"/>
</dbReference>
<dbReference type="InterPro" id="IPR008949">
    <property type="entry name" value="Isoprenoid_synthase_dom_sf"/>
</dbReference>
<dbReference type="GeneID" id="5000840"/>
<evidence type="ECO:0000256" key="6">
    <source>
        <dbReference type="ARBA" id="ARBA00022679"/>
    </source>
</evidence>
<dbReference type="InterPro" id="IPR000092">
    <property type="entry name" value="Polyprenyl_synt"/>
</dbReference>
<dbReference type="SFLD" id="SFLDG01017">
    <property type="entry name" value="Polyprenyl_Transferase_Like"/>
    <property type="match status" value="1"/>
</dbReference>
<dbReference type="GO" id="GO:0004337">
    <property type="term" value="F:(2E,6E)-farnesyl diphosphate synthase activity"/>
    <property type="evidence" value="ECO:0007669"/>
    <property type="project" value="TreeGrafter"/>
</dbReference>
<dbReference type="GO" id="GO:0004161">
    <property type="term" value="F:dimethylallyltranstransferase activity"/>
    <property type="evidence" value="ECO:0007669"/>
    <property type="project" value="TreeGrafter"/>
</dbReference>
<keyword evidence="7" id="KW-0479">Metal-binding</keyword>
<keyword evidence="5" id="KW-0444">Lipid biosynthesis</keyword>
<evidence type="ECO:0000256" key="3">
    <source>
        <dbReference type="ARBA" id="ARBA00005035"/>
    </source>
</evidence>
<gene>
    <name evidence="11" type="ORF">OSTLU_34113</name>
</gene>
<keyword evidence="12" id="KW-1185">Reference proteome</keyword>
<evidence type="ECO:0000256" key="1">
    <source>
        <dbReference type="ARBA" id="ARBA00001946"/>
    </source>
</evidence>
<comment type="pathway">
    <text evidence="2">Isoprenoid biosynthesis; geranyl diphosphate biosynthesis; geranyl diphosphate from dimethylallyl diphosphate and isopentenyl diphosphate: step 1/1.</text>
</comment>
<dbReference type="GO" id="GO:0005737">
    <property type="term" value="C:cytoplasm"/>
    <property type="evidence" value="ECO:0007669"/>
    <property type="project" value="TreeGrafter"/>
</dbReference>
<evidence type="ECO:0000256" key="2">
    <source>
        <dbReference type="ARBA" id="ARBA00004932"/>
    </source>
</evidence>
<proteinExistence type="inferred from homology"/>
<dbReference type="GO" id="GO:0045337">
    <property type="term" value="P:farnesyl diphosphate biosynthetic process"/>
    <property type="evidence" value="ECO:0007669"/>
    <property type="project" value="TreeGrafter"/>
</dbReference>
<evidence type="ECO:0000256" key="4">
    <source>
        <dbReference type="ARBA" id="ARBA00006706"/>
    </source>
</evidence>
<dbReference type="PANTHER" id="PTHR11525:SF0">
    <property type="entry name" value="FARNESYL PYROPHOSPHATE SYNTHASE"/>
    <property type="match status" value="1"/>
</dbReference>
<evidence type="ECO:0000256" key="5">
    <source>
        <dbReference type="ARBA" id="ARBA00022516"/>
    </source>
</evidence>
<protein>
    <recommendedName>
        <fullName evidence="13">Farnesyl pyrophosphate synthase</fullName>
    </recommendedName>
</protein>
<dbReference type="PANTHER" id="PTHR11525">
    <property type="entry name" value="FARNESYL-PYROPHOSPHATE SYNTHETASE"/>
    <property type="match status" value="1"/>
</dbReference>
<evidence type="ECO:0008006" key="13">
    <source>
        <dbReference type="Google" id="ProtNLM"/>
    </source>
</evidence>
<accession>A4RUB9</accession>
<keyword evidence="6 10" id="KW-0808">Transferase</keyword>
<dbReference type="CDD" id="cd00685">
    <property type="entry name" value="Trans_IPPS_HT"/>
    <property type="match status" value="1"/>
</dbReference>
<keyword evidence="8" id="KW-0460">Magnesium</keyword>
<dbReference type="eggNOG" id="KOG0711">
    <property type="taxonomic scope" value="Eukaryota"/>
</dbReference>
<dbReference type="FunFam" id="1.10.600.10:FF:000006">
    <property type="entry name" value="Farnesyl pyrophosphate synthase"/>
    <property type="match status" value="1"/>
</dbReference>
<comment type="pathway">
    <text evidence="3">Isoprenoid biosynthesis; farnesyl diphosphate biosynthesis; farnesyl diphosphate from geranyl diphosphate and isopentenyl diphosphate: step 1/1.</text>
</comment>
<dbReference type="OrthoDB" id="10257492at2759"/>
<dbReference type="GO" id="GO:0046872">
    <property type="term" value="F:metal ion binding"/>
    <property type="evidence" value="ECO:0007669"/>
    <property type="project" value="UniProtKB-KW"/>
</dbReference>
<evidence type="ECO:0000256" key="8">
    <source>
        <dbReference type="ARBA" id="ARBA00022842"/>
    </source>
</evidence>
<dbReference type="InterPro" id="IPR039702">
    <property type="entry name" value="FPS1-like"/>
</dbReference>
<dbReference type="SFLD" id="SFLDS00005">
    <property type="entry name" value="Isoprenoid_Synthase_Type_I"/>
    <property type="match status" value="1"/>
</dbReference>
<comment type="cofactor">
    <cofactor evidence="1">
        <name>Mg(2+)</name>
        <dbReference type="ChEBI" id="CHEBI:18420"/>
    </cofactor>
</comment>
<dbReference type="Pfam" id="PF00348">
    <property type="entry name" value="polyprenyl_synt"/>
    <property type="match status" value="1"/>
</dbReference>
<evidence type="ECO:0000313" key="12">
    <source>
        <dbReference type="Proteomes" id="UP000001568"/>
    </source>
</evidence>
<dbReference type="EMBL" id="CP000583">
    <property type="protein sequence ID" value="ABO94936.1"/>
    <property type="molecule type" value="Genomic_DNA"/>
</dbReference>
<dbReference type="Gene3D" id="1.10.600.10">
    <property type="entry name" value="Farnesyl Diphosphate Synthase"/>
    <property type="match status" value="1"/>
</dbReference>